<feature type="chain" id="PRO_5039714059" description="N-terminal domain of peptidoglycan hydrolase CwlO-containing protein" evidence="2">
    <location>
        <begin position="27"/>
        <end position="358"/>
    </location>
</feature>
<evidence type="ECO:0000313" key="3">
    <source>
        <dbReference type="EMBL" id="RUT47949.1"/>
    </source>
</evidence>
<sequence>MYRRIISLCVLFSLLTLVCFRAPSLAAAITEEEQAILEKSLSIIEIDREIARIETRQQETETSVAMLNQQLAEKDEQIITSREQAGIRIKAYYMGERESLLGALLSVDSLRDFFSVLDYYQIIAERDQDILGTYKTEYSSLKKTKDTLDKLSNELSDMKENLLKQRERVATLQQSVDNSLSASADPDKLQAMIQELTNYWESVGLKEVRKYFHALSLAMSEFPDFLSNHKDSLISVKGGYTLVIREEELNNFLHDKQDLLRNMSFKFEESKIIAQGSSDEFDLKIEGHYSVENAPDNSIMFHVDRLIFNGFELPDTTSRELEKDFDLGFYPKQIVPFIEATEATITKGILTVKLKLSI</sequence>
<name>A0A3S1KAZ8_9BACL</name>
<feature type="signal peptide" evidence="2">
    <location>
        <begin position="1"/>
        <end position="26"/>
    </location>
</feature>
<evidence type="ECO:0008006" key="5">
    <source>
        <dbReference type="Google" id="ProtNLM"/>
    </source>
</evidence>
<keyword evidence="2" id="KW-0732">Signal</keyword>
<dbReference type="AlphaFoldDB" id="A0A3S1KAZ8"/>
<organism evidence="3 4">
    <name type="scientific">Paenibacillus anaericanus</name>
    <dbReference type="NCBI Taxonomy" id="170367"/>
    <lineage>
        <taxon>Bacteria</taxon>
        <taxon>Bacillati</taxon>
        <taxon>Bacillota</taxon>
        <taxon>Bacilli</taxon>
        <taxon>Bacillales</taxon>
        <taxon>Paenibacillaceae</taxon>
        <taxon>Paenibacillus</taxon>
    </lineage>
</organism>
<dbReference type="OrthoDB" id="2657928at2"/>
<comment type="caution">
    <text evidence="3">The sequence shown here is derived from an EMBL/GenBank/DDBJ whole genome shotgun (WGS) entry which is preliminary data.</text>
</comment>
<evidence type="ECO:0000313" key="4">
    <source>
        <dbReference type="Proteomes" id="UP000279446"/>
    </source>
</evidence>
<feature type="coiled-coil region" evidence="1">
    <location>
        <begin position="141"/>
        <end position="175"/>
    </location>
</feature>
<proteinExistence type="predicted"/>
<keyword evidence="1" id="KW-0175">Coiled coil</keyword>
<dbReference type="EMBL" id="RZNY01000003">
    <property type="protein sequence ID" value="RUT47949.1"/>
    <property type="molecule type" value="Genomic_DNA"/>
</dbReference>
<accession>A0A3S1KAZ8</accession>
<dbReference type="Proteomes" id="UP000279446">
    <property type="component" value="Unassembled WGS sequence"/>
</dbReference>
<dbReference type="RefSeq" id="WP_127191145.1">
    <property type="nucleotide sequence ID" value="NZ_RZNY01000003.1"/>
</dbReference>
<dbReference type="Gene3D" id="6.10.250.3150">
    <property type="match status" value="1"/>
</dbReference>
<keyword evidence="4" id="KW-1185">Reference proteome</keyword>
<gene>
    <name evidence="3" type="ORF">EJP82_06140</name>
</gene>
<evidence type="ECO:0000256" key="1">
    <source>
        <dbReference type="SAM" id="Coils"/>
    </source>
</evidence>
<protein>
    <recommendedName>
        <fullName evidence="5">N-terminal domain of peptidoglycan hydrolase CwlO-containing protein</fullName>
    </recommendedName>
</protein>
<evidence type="ECO:0000256" key="2">
    <source>
        <dbReference type="SAM" id="SignalP"/>
    </source>
</evidence>
<reference evidence="3 4" key="1">
    <citation type="submission" date="2018-12" db="EMBL/GenBank/DDBJ databases">
        <authorList>
            <person name="Sun L."/>
            <person name="Chen Z."/>
        </authorList>
    </citation>
    <scope>NUCLEOTIDE SEQUENCE [LARGE SCALE GENOMIC DNA]</scope>
    <source>
        <strain evidence="3 4">DSM 15890</strain>
    </source>
</reference>